<keyword evidence="3" id="KW-1185">Reference proteome</keyword>
<comment type="caution">
    <text evidence="2">The sequence shown here is derived from an EMBL/GenBank/DDBJ whole genome shotgun (WGS) entry which is preliminary data.</text>
</comment>
<sequence>MRFLRWTGAVVLLVVAAVLVGASLTARFAESELLDTDAYVATVAPLASDPAVQAAVTDRVTDEVVRRLDVPGLVQQLADSVDVRGADAIANLAGPAIASWFTDQVHRIVGKVVASPQFETIWTDANRVAHQQLANLLTDTDTDLVTSQNGDVVIDLGTVLAAVQGTLVSNGVGLAAKIPPVSIPYTVAHIDRLPQIQQSVSAFKKITAILPIVALLLLGLAVWLAPNHRRGLVVGLCCTLVVLVLMLGAFRYARGEVAGKVANPQAGEVVYNSVLAVLIAAVQTVAVVALLGIVWALLAGPSRPATAFRRNVNRLLDAVGGAIGPQETLRGLVDRWHTPIALVLAFGMIWWLLRAPSISTAFLVTGIAALVTAALTLIMRLPRGTDLAVTE</sequence>
<keyword evidence="1" id="KW-0472">Membrane</keyword>
<name>A0A841BY18_9ACTN</name>
<organism evidence="2 3">
    <name type="scientific">Allocatelliglobosispora scoriae</name>
    <dbReference type="NCBI Taxonomy" id="643052"/>
    <lineage>
        <taxon>Bacteria</taxon>
        <taxon>Bacillati</taxon>
        <taxon>Actinomycetota</taxon>
        <taxon>Actinomycetes</taxon>
        <taxon>Micromonosporales</taxon>
        <taxon>Micromonosporaceae</taxon>
        <taxon>Allocatelliglobosispora</taxon>
    </lineage>
</organism>
<evidence type="ECO:0000256" key="1">
    <source>
        <dbReference type="SAM" id="Phobius"/>
    </source>
</evidence>
<feature type="transmembrane region" description="Helical" evidence="1">
    <location>
        <begin position="336"/>
        <end position="353"/>
    </location>
</feature>
<proteinExistence type="predicted"/>
<evidence type="ECO:0008006" key="4">
    <source>
        <dbReference type="Google" id="ProtNLM"/>
    </source>
</evidence>
<evidence type="ECO:0000313" key="3">
    <source>
        <dbReference type="Proteomes" id="UP000587527"/>
    </source>
</evidence>
<feature type="transmembrane region" description="Helical" evidence="1">
    <location>
        <begin position="206"/>
        <end position="225"/>
    </location>
</feature>
<reference evidence="2 3" key="1">
    <citation type="submission" date="2020-08" db="EMBL/GenBank/DDBJ databases">
        <title>Sequencing the genomes of 1000 actinobacteria strains.</title>
        <authorList>
            <person name="Klenk H.-P."/>
        </authorList>
    </citation>
    <scope>NUCLEOTIDE SEQUENCE [LARGE SCALE GENOMIC DNA]</scope>
    <source>
        <strain evidence="2 3">DSM 45362</strain>
    </source>
</reference>
<accession>A0A841BY18</accession>
<feature type="transmembrane region" description="Helical" evidence="1">
    <location>
        <begin position="359"/>
        <end position="378"/>
    </location>
</feature>
<dbReference type="EMBL" id="JACHMN010000002">
    <property type="protein sequence ID" value="MBB5871823.1"/>
    <property type="molecule type" value="Genomic_DNA"/>
</dbReference>
<keyword evidence="1" id="KW-1133">Transmembrane helix</keyword>
<dbReference type="RefSeq" id="WP_184840130.1">
    <property type="nucleotide sequence ID" value="NZ_JACHMN010000002.1"/>
</dbReference>
<dbReference type="AlphaFoldDB" id="A0A841BY18"/>
<feature type="transmembrane region" description="Helical" evidence="1">
    <location>
        <begin position="232"/>
        <end position="253"/>
    </location>
</feature>
<dbReference type="Proteomes" id="UP000587527">
    <property type="component" value="Unassembled WGS sequence"/>
</dbReference>
<evidence type="ECO:0000313" key="2">
    <source>
        <dbReference type="EMBL" id="MBB5871823.1"/>
    </source>
</evidence>
<feature type="transmembrane region" description="Helical" evidence="1">
    <location>
        <begin position="273"/>
        <end position="300"/>
    </location>
</feature>
<keyword evidence="1" id="KW-0812">Transmembrane</keyword>
<protein>
    <recommendedName>
        <fullName evidence="4">Integral membrane protein</fullName>
    </recommendedName>
</protein>
<gene>
    <name evidence="2" type="ORF">F4553_005202</name>
</gene>